<name>A0A3M2S3D8_9HYPO</name>
<feature type="region of interest" description="Disordered" evidence="1">
    <location>
        <begin position="76"/>
        <end position="116"/>
    </location>
</feature>
<dbReference type="STRING" id="2010991.A0A3M2S3D8"/>
<comment type="caution">
    <text evidence="2">The sequence shown here is derived from an EMBL/GenBank/DDBJ whole genome shotgun (WGS) entry which is preliminary data.</text>
</comment>
<feature type="region of interest" description="Disordered" evidence="1">
    <location>
        <begin position="25"/>
        <end position="60"/>
    </location>
</feature>
<dbReference type="Proteomes" id="UP000277212">
    <property type="component" value="Unassembled WGS sequence"/>
</dbReference>
<dbReference type="OrthoDB" id="103349at2759"/>
<evidence type="ECO:0000256" key="1">
    <source>
        <dbReference type="SAM" id="MobiDB-lite"/>
    </source>
</evidence>
<dbReference type="EMBL" id="NKUJ01000154">
    <property type="protein sequence ID" value="RMJ11842.1"/>
    <property type="molecule type" value="Genomic_DNA"/>
</dbReference>
<reference evidence="2 3" key="1">
    <citation type="submission" date="2017-06" db="EMBL/GenBank/DDBJ databases">
        <title>Comparative genomic analysis of Ambrosia Fusariam Clade fungi.</title>
        <authorList>
            <person name="Stajich J.E."/>
            <person name="Carrillo J."/>
            <person name="Kijimoto T."/>
            <person name="Eskalen A."/>
            <person name="O'Donnell K."/>
            <person name="Kasson M."/>
        </authorList>
    </citation>
    <scope>NUCLEOTIDE SEQUENCE [LARGE SCALE GENOMIC DNA]</scope>
    <source>
        <strain evidence="2">UCR3666</strain>
    </source>
</reference>
<protein>
    <submittedName>
        <fullName evidence="2">Uncharacterized protein</fullName>
    </submittedName>
</protein>
<feature type="compositionally biased region" description="Basic and acidic residues" evidence="1">
    <location>
        <begin position="76"/>
        <end position="87"/>
    </location>
</feature>
<feature type="compositionally biased region" description="Polar residues" evidence="1">
    <location>
        <begin position="43"/>
        <end position="58"/>
    </location>
</feature>
<dbReference type="AlphaFoldDB" id="A0A3M2S3D8"/>
<proteinExistence type="predicted"/>
<evidence type="ECO:0000313" key="3">
    <source>
        <dbReference type="Proteomes" id="UP000277212"/>
    </source>
</evidence>
<gene>
    <name evidence="2" type="ORF">CDV36_008503</name>
</gene>
<keyword evidence="3" id="KW-1185">Reference proteome</keyword>
<sequence>MLTDSQYVTADRWLRKVRTSFTRADPTAHIGPRDPSNIHDTEWAQSVPGSPSQNTPDSMLNPLSLYRLARKEVGDKGHLDKAPRPDQRGSSPTDVGSVRRPFHGDPRDTSGEASWASAPIQDLTHRPEAGLDSAVAISATPWQAPHETQGMGEAALDLGDLQNFLSWDLDEIMAMGNGEIEGDEMATWLGQFESGEY</sequence>
<accession>A0A3M2S3D8</accession>
<evidence type="ECO:0000313" key="2">
    <source>
        <dbReference type="EMBL" id="RMJ11842.1"/>
    </source>
</evidence>
<organism evidence="2 3">
    <name type="scientific">Fusarium kuroshium</name>
    <dbReference type="NCBI Taxonomy" id="2010991"/>
    <lineage>
        <taxon>Eukaryota</taxon>
        <taxon>Fungi</taxon>
        <taxon>Dikarya</taxon>
        <taxon>Ascomycota</taxon>
        <taxon>Pezizomycotina</taxon>
        <taxon>Sordariomycetes</taxon>
        <taxon>Hypocreomycetidae</taxon>
        <taxon>Hypocreales</taxon>
        <taxon>Nectriaceae</taxon>
        <taxon>Fusarium</taxon>
        <taxon>Fusarium solani species complex</taxon>
    </lineage>
</organism>